<evidence type="ECO:0000313" key="5">
    <source>
        <dbReference type="EMBL" id="PTB88887.1"/>
    </source>
</evidence>
<protein>
    <submittedName>
        <fullName evidence="4">Selenocysteine lyase</fullName>
    </submittedName>
</protein>
<dbReference type="SUPFAM" id="SSF53383">
    <property type="entry name" value="PLP-dependent transferases"/>
    <property type="match status" value="1"/>
</dbReference>
<dbReference type="InterPro" id="IPR000192">
    <property type="entry name" value="Aminotrans_V_dom"/>
</dbReference>
<gene>
    <name evidence="5" type="ORF">C9928_05285</name>
    <name evidence="4" type="ORF">C9940_03895</name>
    <name evidence="3" type="ORF">C9986_00740</name>
</gene>
<accession>A0A2T4D501</accession>
<reference evidence="6 7" key="1">
    <citation type="submission" date="2018-03" db="EMBL/GenBank/DDBJ databases">
        <title>Cross-interface Injection: A General Nanoliter Liquid Handling Method Applied to Single Cells Genome Amplification Automated Nanoliter Liquid Handling Applied to Single Cell Multiple Displacement Amplification.</title>
        <authorList>
            <person name="Yun J."/>
            <person name="Xu P."/>
            <person name="Xu J."/>
            <person name="Dai X."/>
            <person name="Wang Y."/>
            <person name="Zheng X."/>
            <person name="Cao C."/>
            <person name="Yi Q."/>
            <person name="Zhu Y."/>
            <person name="Wang L."/>
            <person name="Dong Z."/>
            <person name="Huang Y."/>
            <person name="Huang L."/>
            <person name="Du W."/>
        </authorList>
    </citation>
    <scope>NUCLEOTIDE SEQUENCE [LARGE SCALE GENOMIC DNA]</scope>
    <source>
        <strain evidence="5 6">A9-4</strain>
        <strain evidence="4">Z-D3-2</strain>
        <strain evidence="3 7">Z-E1-2</strain>
    </source>
</reference>
<evidence type="ECO:0000313" key="6">
    <source>
        <dbReference type="Proteomes" id="UP000241514"/>
    </source>
</evidence>
<proteinExistence type="predicted"/>
<dbReference type="AlphaFoldDB" id="A0A2T4D501"/>
<dbReference type="Proteomes" id="UP000243022">
    <property type="component" value="Unassembled WGS sequence"/>
</dbReference>
<sequence>MSFKAQYSRFFAAHTSRLHCAPHSHHYWPDVTREAQLAYWDDSAGGVDHKWDQIFGERVPAVQRQLAELLSVPDPTQFVFAANTHELLYRVLSCFDPAQPLSILTTDSEFHSFSRQVRRLSERPTVKVQVVPTEPFDTFATRWLEAVKQHQHQLIFASQVFYNSGVIGPELTDWIAHAHADATIVVDGYHGCGAIPTSLANVADSIFYVAGSYKYLQAGEGCCFMTVPRNCTLRPEYTGWFADFANLAKPQQAQVEYASDGFRFAGATMDYTALYRLQAVLDWWQKDGITVASIHAHVQQLQQAFRDALTEAQHPLLQCEQLLHHDLNHHGHFYTYRLPTAEQVTELAAQLDQRGIATDYRANRLRFGFAMYHDVEDFALLRDVLMQLKA</sequence>
<keyword evidence="1" id="KW-0663">Pyridoxal phosphate</keyword>
<comment type="caution">
    <text evidence="4">The sequence shown here is derived from an EMBL/GenBank/DDBJ whole genome shotgun (WGS) entry which is preliminary data.</text>
</comment>
<dbReference type="PANTHER" id="PTHR43586:SF8">
    <property type="entry name" value="CYSTEINE DESULFURASE 1, CHLOROPLASTIC"/>
    <property type="match status" value="1"/>
</dbReference>
<evidence type="ECO:0000259" key="2">
    <source>
        <dbReference type="Pfam" id="PF00266"/>
    </source>
</evidence>
<evidence type="ECO:0000256" key="1">
    <source>
        <dbReference type="ARBA" id="ARBA00022898"/>
    </source>
</evidence>
<feature type="domain" description="Aminotransferase class V" evidence="2">
    <location>
        <begin position="38"/>
        <end position="317"/>
    </location>
</feature>
<dbReference type="InterPro" id="IPR015422">
    <property type="entry name" value="PyrdxlP-dep_Trfase_small"/>
</dbReference>
<evidence type="ECO:0000313" key="7">
    <source>
        <dbReference type="Proteomes" id="UP000243022"/>
    </source>
</evidence>
<dbReference type="InterPro" id="IPR015424">
    <property type="entry name" value="PyrdxlP-dep_Trfase"/>
</dbReference>
<organism evidence="4">
    <name type="scientific">Pseudidiomarina aestuarii</name>
    <dbReference type="NCBI Taxonomy" id="624146"/>
    <lineage>
        <taxon>Bacteria</taxon>
        <taxon>Pseudomonadati</taxon>
        <taxon>Pseudomonadota</taxon>
        <taxon>Gammaproteobacteria</taxon>
        <taxon>Alteromonadales</taxon>
        <taxon>Idiomarinaceae</taxon>
        <taxon>Pseudidiomarina</taxon>
    </lineage>
</organism>
<evidence type="ECO:0000313" key="3">
    <source>
        <dbReference type="EMBL" id="PTB83183.1"/>
    </source>
</evidence>
<dbReference type="EMBL" id="PYVN01000042">
    <property type="protein sequence ID" value="PTB86073.1"/>
    <property type="molecule type" value="Genomic_DNA"/>
</dbReference>
<dbReference type="PANTHER" id="PTHR43586">
    <property type="entry name" value="CYSTEINE DESULFURASE"/>
    <property type="match status" value="1"/>
</dbReference>
<evidence type="ECO:0000313" key="4">
    <source>
        <dbReference type="EMBL" id="PTB86073.1"/>
    </source>
</evidence>
<dbReference type="Proteomes" id="UP000241514">
    <property type="component" value="Unassembled WGS sequence"/>
</dbReference>
<dbReference type="GO" id="GO:0016829">
    <property type="term" value="F:lyase activity"/>
    <property type="evidence" value="ECO:0007669"/>
    <property type="project" value="UniProtKB-KW"/>
</dbReference>
<name>A0A2T4D501_9GAMM</name>
<dbReference type="Gene3D" id="3.40.640.10">
    <property type="entry name" value="Type I PLP-dependent aspartate aminotransferase-like (Major domain)"/>
    <property type="match status" value="1"/>
</dbReference>
<dbReference type="EMBL" id="PYVG01000029">
    <property type="protein sequence ID" value="PTB88887.1"/>
    <property type="molecule type" value="Genomic_DNA"/>
</dbReference>
<dbReference type="EMBL" id="PYVS01000007">
    <property type="protein sequence ID" value="PTB83183.1"/>
    <property type="molecule type" value="Genomic_DNA"/>
</dbReference>
<keyword evidence="4" id="KW-0456">Lyase</keyword>
<dbReference type="Pfam" id="PF00266">
    <property type="entry name" value="Aminotran_5"/>
    <property type="match status" value="1"/>
</dbReference>
<dbReference type="Gene3D" id="3.90.1150.10">
    <property type="entry name" value="Aspartate Aminotransferase, domain 1"/>
    <property type="match status" value="1"/>
</dbReference>
<dbReference type="InterPro" id="IPR015421">
    <property type="entry name" value="PyrdxlP-dep_Trfase_major"/>
</dbReference>